<dbReference type="STRING" id="1770058.A3840_05540"/>
<gene>
    <name evidence="2" type="ORF">A3840_05540</name>
</gene>
<dbReference type="OrthoDB" id="7939533at2"/>
<keyword evidence="1" id="KW-0732">Signal</keyword>
<evidence type="ECO:0000256" key="1">
    <source>
        <dbReference type="SAM" id="SignalP"/>
    </source>
</evidence>
<dbReference type="AlphaFoldDB" id="A0A178I0D4"/>
<sequence length="593" mass="61101">MFVNSPASRLPALAAACLLSVALPAAPALAKEKTKSKQAAPAAIEVDYSISIPVVDTVDSSISDETLTAILAGAVAEYADELAGLDATSITVPEIVVTVTSQRDDTENRAVVTFTDLVLTDIVDGVAGSVSLGRTLMETGETDADFGAVSAANFDIGQMLAVYGLVEAGSPAIETIYTDFSATGGTMRAEDVDCTFGAITGAEFKARPLKTSFAEMTALVQAMEDDPDDFDPALIGQFVRMYADILTAFETSEVTFEGMSCEGVEDGSALRFNIAGMVMGGMSPGVYPSISMNRLDVEIEGDGSVLLDNLTIKQTDLSNTIALLETVPDDVDAAWFDDNARLLMPSMEGFALSGLAVDVPDPDDEDARIKVNVGAFDLTLGAYRNGIPTALDVSASNIQAPVPEDTGDEALDQLRALGITEVDAGFRLAAAWNEATNSIDIEEVSASGVDLASVTLAGTIANATADLFDLNENTALAAAMGVAVKSLNASVVDDGLADLILAIAATEQGGDPATLRPIYADLAKGTVIGLLAGVADAAKMGDAVAAFVSGTAKTLEIAITAKDDPGLGIADFMAAEDDPTSLLGKVNISAESK</sequence>
<dbReference type="RefSeq" id="WP_067453142.1">
    <property type="nucleotide sequence ID" value="NZ_LVVY01000068.1"/>
</dbReference>
<organism evidence="2 3">
    <name type="scientific">Devosia elaeis</name>
    <dbReference type="NCBI Taxonomy" id="1770058"/>
    <lineage>
        <taxon>Bacteria</taxon>
        <taxon>Pseudomonadati</taxon>
        <taxon>Pseudomonadota</taxon>
        <taxon>Alphaproteobacteria</taxon>
        <taxon>Hyphomicrobiales</taxon>
        <taxon>Devosiaceae</taxon>
        <taxon>Devosia</taxon>
    </lineage>
</organism>
<reference evidence="2 3" key="1">
    <citation type="submission" date="2016-03" db="EMBL/GenBank/DDBJ databases">
        <title>Genome sequencing of Devosia sp. S37.</title>
        <authorList>
            <person name="Mohd Nor M."/>
        </authorList>
    </citation>
    <scope>NUCLEOTIDE SEQUENCE [LARGE SCALE GENOMIC DNA]</scope>
    <source>
        <strain evidence="2 3">S37</strain>
    </source>
</reference>
<protein>
    <submittedName>
        <fullName evidence="2">Uncharacterized protein</fullName>
    </submittedName>
</protein>
<evidence type="ECO:0000313" key="3">
    <source>
        <dbReference type="Proteomes" id="UP000078389"/>
    </source>
</evidence>
<dbReference type="Proteomes" id="UP000078389">
    <property type="component" value="Unassembled WGS sequence"/>
</dbReference>
<feature type="signal peptide" evidence="1">
    <location>
        <begin position="1"/>
        <end position="30"/>
    </location>
</feature>
<keyword evidence="3" id="KW-1185">Reference proteome</keyword>
<comment type="caution">
    <text evidence="2">The sequence shown here is derived from an EMBL/GenBank/DDBJ whole genome shotgun (WGS) entry which is preliminary data.</text>
</comment>
<name>A0A178I0D4_9HYPH</name>
<accession>A0A178I0D4</accession>
<dbReference type="EMBL" id="LVVY01000068">
    <property type="protein sequence ID" value="OAM78561.1"/>
    <property type="molecule type" value="Genomic_DNA"/>
</dbReference>
<proteinExistence type="predicted"/>
<feature type="chain" id="PRO_5008088331" evidence="1">
    <location>
        <begin position="31"/>
        <end position="593"/>
    </location>
</feature>
<evidence type="ECO:0000313" key="2">
    <source>
        <dbReference type="EMBL" id="OAM78561.1"/>
    </source>
</evidence>